<name>A0ABY1LK18_9MICO</name>
<keyword evidence="2" id="KW-0813">Transport</keyword>
<evidence type="ECO:0000256" key="2">
    <source>
        <dbReference type="ARBA" id="ARBA00022448"/>
    </source>
</evidence>
<dbReference type="InterPro" id="IPR017871">
    <property type="entry name" value="ABC_transporter-like_CS"/>
</dbReference>
<dbReference type="PANTHER" id="PTHR42711">
    <property type="entry name" value="ABC TRANSPORTER ATP-BINDING PROTEIN"/>
    <property type="match status" value="1"/>
</dbReference>
<dbReference type="InterPro" id="IPR003439">
    <property type="entry name" value="ABC_transporter-like_ATP-bd"/>
</dbReference>
<keyword evidence="5" id="KW-0046">Antibiotic resistance</keyword>
<evidence type="ECO:0000256" key="3">
    <source>
        <dbReference type="ARBA" id="ARBA00022741"/>
    </source>
</evidence>
<sequence>MTITSLATLEGVTRRYGEVTALDDVDLSIEPGSLVGLLGPNGAGKSTVLSLLQCTRRPTTGTVTLFGGDPAQAVNRTRLGSTPQETALPPTLRVGEVVDFVGRHFADRVPTAALAEQFGFGDLLRRQTGSLSGGQQRRLAVALAFVGRPRLVLLDEPTTGLDVDARRTLWDAIRRQHELGATIVLTSHYLEEIEALAERVVVLGGGRVITDAPLRDVLGLVGIHRVRLRTTDPGAVERLAGVVQASRDGDAVELDVRDADAFVRDLVRSEVPFTDLAVRGATLEEAFLTLTADARADVERSAA</sequence>
<dbReference type="Pfam" id="PF00005">
    <property type="entry name" value="ABC_tran"/>
    <property type="match status" value="1"/>
</dbReference>
<evidence type="ECO:0000313" key="7">
    <source>
        <dbReference type="EMBL" id="SKC51725.1"/>
    </source>
</evidence>
<dbReference type="GO" id="GO:0005524">
    <property type="term" value="F:ATP binding"/>
    <property type="evidence" value="ECO:0007669"/>
    <property type="project" value="UniProtKB-KW"/>
</dbReference>
<gene>
    <name evidence="7" type="ORF">SAMN06295973_1593</name>
</gene>
<keyword evidence="8" id="KW-1185">Reference proteome</keyword>
<comment type="subcellular location">
    <subcellularLocation>
        <location evidence="1">Cell membrane</location>
        <topology evidence="1">Peripheral membrane protein</topology>
    </subcellularLocation>
</comment>
<dbReference type="PROSITE" id="PS00211">
    <property type="entry name" value="ABC_TRANSPORTER_1"/>
    <property type="match status" value="1"/>
</dbReference>
<proteinExistence type="predicted"/>
<organism evidence="7 8">
    <name type="scientific">Plantibacter cousiniae</name>
    <name type="common">nom. nud.</name>
    <dbReference type="NCBI Taxonomy" id="199709"/>
    <lineage>
        <taxon>Bacteria</taxon>
        <taxon>Bacillati</taxon>
        <taxon>Actinomycetota</taxon>
        <taxon>Actinomycetes</taxon>
        <taxon>Micrococcales</taxon>
        <taxon>Microbacteriaceae</taxon>
        <taxon>Plantibacter</taxon>
    </lineage>
</organism>
<dbReference type="InterPro" id="IPR003593">
    <property type="entry name" value="AAA+_ATPase"/>
</dbReference>
<accession>A0ABY1LK18</accession>
<dbReference type="EMBL" id="FUZO01000001">
    <property type="protein sequence ID" value="SKC51725.1"/>
    <property type="molecule type" value="Genomic_DNA"/>
</dbReference>
<dbReference type="SUPFAM" id="SSF52540">
    <property type="entry name" value="P-loop containing nucleoside triphosphate hydrolases"/>
    <property type="match status" value="1"/>
</dbReference>
<dbReference type="Proteomes" id="UP000190827">
    <property type="component" value="Unassembled WGS sequence"/>
</dbReference>
<keyword evidence="3" id="KW-0547">Nucleotide-binding</keyword>
<dbReference type="PANTHER" id="PTHR42711:SF17">
    <property type="entry name" value="ABC TRANSPORTER ATP-BINDING PROTEIN"/>
    <property type="match status" value="1"/>
</dbReference>
<reference evidence="7 8" key="1">
    <citation type="submission" date="2017-02" db="EMBL/GenBank/DDBJ databases">
        <authorList>
            <person name="Varghese N."/>
            <person name="Submissions S."/>
        </authorList>
    </citation>
    <scope>NUCLEOTIDE SEQUENCE [LARGE SCALE GENOMIC DNA]</scope>
    <source>
        <strain evidence="7 8">VKM Ac-1787</strain>
    </source>
</reference>
<dbReference type="CDD" id="cd03230">
    <property type="entry name" value="ABC_DR_subfamily_A"/>
    <property type="match status" value="1"/>
</dbReference>
<dbReference type="SMART" id="SM00382">
    <property type="entry name" value="AAA"/>
    <property type="match status" value="1"/>
</dbReference>
<evidence type="ECO:0000256" key="1">
    <source>
        <dbReference type="ARBA" id="ARBA00004202"/>
    </source>
</evidence>
<evidence type="ECO:0000259" key="6">
    <source>
        <dbReference type="PROSITE" id="PS50893"/>
    </source>
</evidence>
<protein>
    <submittedName>
        <fullName evidence="7">ABC-2 type transport system ATP-binding protein</fullName>
    </submittedName>
</protein>
<dbReference type="InterPro" id="IPR050763">
    <property type="entry name" value="ABC_transporter_ATP-binding"/>
</dbReference>
<evidence type="ECO:0000256" key="4">
    <source>
        <dbReference type="ARBA" id="ARBA00022840"/>
    </source>
</evidence>
<dbReference type="InterPro" id="IPR027417">
    <property type="entry name" value="P-loop_NTPase"/>
</dbReference>
<evidence type="ECO:0000313" key="8">
    <source>
        <dbReference type="Proteomes" id="UP000190827"/>
    </source>
</evidence>
<dbReference type="Gene3D" id="3.40.50.300">
    <property type="entry name" value="P-loop containing nucleotide triphosphate hydrolases"/>
    <property type="match status" value="1"/>
</dbReference>
<feature type="domain" description="ABC transporter" evidence="6">
    <location>
        <begin position="7"/>
        <end position="230"/>
    </location>
</feature>
<dbReference type="RefSeq" id="WP_079705425.1">
    <property type="nucleotide sequence ID" value="NZ_FUZO01000001.1"/>
</dbReference>
<comment type="caution">
    <text evidence="7">The sequence shown here is derived from an EMBL/GenBank/DDBJ whole genome shotgun (WGS) entry which is preliminary data.</text>
</comment>
<evidence type="ECO:0000256" key="5">
    <source>
        <dbReference type="ARBA" id="ARBA00023251"/>
    </source>
</evidence>
<dbReference type="PROSITE" id="PS50893">
    <property type="entry name" value="ABC_TRANSPORTER_2"/>
    <property type="match status" value="1"/>
</dbReference>
<keyword evidence="4 7" id="KW-0067">ATP-binding</keyword>